<proteinExistence type="inferred from homology"/>
<evidence type="ECO:0000313" key="7">
    <source>
        <dbReference type="EnsemblPlants" id="Zm00001eb156460_P001"/>
    </source>
</evidence>
<dbReference type="STRING" id="4577.A0A1D6NFB5"/>
<evidence type="ECO:0000256" key="1">
    <source>
        <dbReference type="ARBA" id="ARBA00009995"/>
    </source>
</evidence>
<dbReference type="AlphaFoldDB" id="A0A1D6NFB5"/>
<name>A0A1D6NFB5_MAIZE</name>
<reference evidence="7" key="2">
    <citation type="submission" date="2019-07" db="EMBL/GenBank/DDBJ databases">
        <authorList>
            <person name="Seetharam A."/>
            <person name="Woodhouse M."/>
            <person name="Cannon E."/>
        </authorList>
    </citation>
    <scope>NUCLEOTIDE SEQUENCE [LARGE SCALE GENOMIC DNA]</scope>
    <source>
        <strain evidence="7">cv. B73</strain>
    </source>
</reference>
<dbReference type="CDD" id="cd03784">
    <property type="entry name" value="GT1_Gtf-like"/>
    <property type="match status" value="1"/>
</dbReference>
<accession>A0A1D6NFB5</accession>
<evidence type="ECO:0000256" key="2">
    <source>
        <dbReference type="ARBA" id="ARBA00022676"/>
    </source>
</evidence>
<dbReference type="PANTHER" id="PTHR11926">
    <property type="entry name" value="GLUCOSYL/GLUCURONOSYL TRANSFERASES"/>
    <property type="match status" value="1"/>
</dbReference>
<dbReference type="PANTHER" id="PTHR11926:SF1320">
    <property type="entry name" value="GLYCOSYLTRANSFERASE"/>
    <property type="match status" value="1"/>
</dbReference>
<dbReference type="ExpressionAtlas" id="A0A1D6NFB5">
    <property type="expression patterns" value="baseline and differential"/>
</dbReference>
<dbReference type="PROSITE" id="PS00375">
    <property type="entry name" value="UDPGT"/>
    <property type="match status" value="1"/>
</dbReference>
<evidence type="ECO:0000256" key="3">
    <source>
        <dbReference type="ARBA" id="ARBA00022679"/>
    </source>
</evidence>
<dbReference type="FunFam" id="3.40.50.2000:FF:000101">
    <property type="entry name" value="Glycosyltransferase"/>
    <property type="match status" value="1"/>
</dbReference>
<comment type="similarity">
    <text evidence="1 4">Belongs to the UDP-glycosyltransferase family.</text>
</comment>
<keyword evidence="3 4" id="KW-0808">Transferase</keyword>
<dbReference type="KEGG" id="zma:103651335"/>
<dbReference type="GO" id="GO:0080044">
    <property type="term" value="F:quercetin 7-O-glucosyltransferase activity"/>
    <property type="evidence" value="ECO:0000318"/>
    <property type="project" value="GO_Central"/>
</dbReference>
<dbReference type="InterPro" id="IPR035595">
    <property type="entry name" value="UDP_glycos_trans_CS"/>
</dbReference>
<dbReference type="EC" id="2.4.1.-" evidence="5"/>
<dbReference type="Proteomes" id="UP000007305">
    <property type="component" value="Chromosome 3"/>
</dbReference>
<dbReference type="eggNOG" id="KOG1192">
    <property type="taxonomic scope" value="Eukaryota"/>
</dbReference>
<reference evidence="6 8" key="1">
    <citation type="submission" date="2015-12" db="EMBL/GenBank/DDBJ databases">
        <title>Update maize B73 reference genome by single molecule sequencing technologies.</title>
        <authorList>
            <consortium name="Maize Genome Sequencing Project"/>
            <person name="Ware D."/>
        </authorList>
    </citation>
    <scope>NUCLEOTIDE SEQUENCE [LARGE SCALE GENOMIC DNA]</scope>
    <source>
        <strain evidence="8">cv. B73</strain>
        <tissue evidence="6">Seedling</tissue>
    </source>
</reference>
<dbReference type="GO" id="GO:0080043">
    <property type="term" value="F:quercetin 3-O-glucosyltransferase activity"/>
    <property type="evidence" value="ECO:0000318"/>
    <property type="project" value="GO_Central"/>
</dbReference>
<protein>
    <recommendedName>
        <fullName evidence="5">Glycosyltransferase</fullName>
        <ecNumber evidence="5">2.4.1.-</ecNumber>
    </recommendedName>
</protein>
<keyword evidence="8" id="KW-1185">Reference proteome</keyword>
<dbReference type="EMBL" id="CM007649">
    <property type="protein sequence ID" value="ONM39168.1"/>
    <property type="molecule type" value="Genomic_DNA"/>
</dbReference>
<dbReference type="Gramene" id="Zm00001eb156460_T001">
    <property type="protein sequence ID" value="Zm00001eb156460_P001"/>
    <property type="gene ID" value="Zm00001eb156460"/>
</dbReference>
<dbReference type="Pfam" id="PF00201">
    <property type="entry name" value="UDPGT"/>
    <property type="match status" value="1"/>
</dbReference>
<organism evidence="6">
    <name type="scientific">Zea mays</name>
    <name type="common">Maize</name>
    <dbReference type="NCBI Taxonomy" id="4577"/>
    <lineage>
        <taxon>Eukaryota</taxon>
        <taxon>Viridiplantae</taxon>
        <taxon>Streptophyta</taxon>
        <taxon>Embryophyta</taxon>
        <taxon>Tracheophyta</taxon>
        <taxon>Spermatophyta</taxon>
        <taxon>Magnoliopsida</taxon>
        <taxon>Liliopsida</taxon>
        <taxon>Poales</taxon>
        <taxon>Poaceae</taxon>
        <taxon>PACMAD clade</taxon>
        <taxon>Panicoideae</taxon>
        <taxon>Andropogonodae</taxon>
        <taxon>Andropogoneae</taxon>
        <taxon>Tripsacinae</taxon>
        <taxon>Zea</taxon>
    </lineage>
</organism>
<dbReference type="EnsemblPlants" id="Zm00001eb156460_T001">
    <property type="protein sequence ID" value="Zm00001eb156460_P001"/>
    <property type="gene ID" value="Zm00001eb156460"/>
</dbReference>
<dbReference type="OrthoDB" id="5835829at2759"/>
<keyword evidence="2 4" id="KW-0328">Glycosyltransferase</keyword>
<sequence length="481" mass="51525">MSQESTPACHAVVAPPPPHVLLVSAPFQGHVNPLLALGQRLASMGLLVTFTTAVHTGLRFKHQQHGEDGAAVDAVGRGAMRFEHLRGGEVWAPDDPRYHVADDVGRNLDAVASVALSELIRRQADAGRPVTCVVANVFAPWALRAAGAMGVPGAMLWTQSCTVMSLYYHYFQSLAAFPSKEAGPDAPVDVPGLPTLAAGDLPALIHEPEENIWRQALLSDFRSLRETVSWVLVNTADELEHAAIEALRPHLPVLPLPVGPLLDMEKISAADDADDECTAWLDAQPPRSVVFVAFGSLVKLDRDEMAELAGGLASTRRPCLWVVRDDSRDLLPDTAVASGDSWGRGKLVSWCDQRRVLSHSAVGCFITHCGWNSTTEALAAGVPVVAYPVFSDQRTNAAFLVDVCGVAVRLPTSPTRDALRQSVEVVMGDGAQGKHIRARAQGWRDKTCAALAEGGSSDMATQEFVDAVLSIGMNYSSMPFV</sequence>
<dbReference type="RefSeq" id="XP_008675174.1">
    <property type="nucleotide sequence ID" value="XM_008676952.2"/>
</dbReference>
<dbReference type="SMR" id="A0A1D6NFB5"/>
<reference evidence="7" key="3">
    <citation type="submission" date="2021-05" db="UniProtKB">
        <authorList>
            <consortium name="EnsemblPlants"/>
        </authorList>
    </citation>
    <scope>IDENTIFICATION</scope>
    <source>
        <strain evidence="7">cv. B73</strain>
    </source>
</reference>
<dbReference type="GO" id="GO:0005737">
    <property type="term" value="C:cytoplasm"/>
    <property type="evidence" value="ECO:0000318"/>
    <property type="project" value="GO_Central"/>
</dbReference>
<evidence type="ECO:0000256" key="4">
    <source>
        <dbReference type="RuleBase" id="RU003718"/>
    </source>
</evidence>
<dbReference type="GeneID" id="103651335"/>
<evidence type="ECO:0000256" key="5">
    <source>
        <dbReference type="RuleBase" id="RU362057"/>
    </source>
</evidence>
<dbReference type="FunFam" id="3.40.50.2000:FF:000171">
    <property type="entry name" value="Glycosyltransferase"/>
    <property type="match status" value="1"/>
</dbReference>
<dbReference type="PaxDb" id="4577-GRMZM2G073244_P01"/>
<evidence type="ECO:0000313" key="6">
    <source>
        <dbReference type="EMBL" id="ONM39168.1"/>
    </source>
</evidence>
<gene>
    <name evidence="7" type="primary">LOC103651335</name>
    <name evidence="6" type="ORF">ZEAMMB73_Zm00001d043829</name>
</gene>
<dbReference type="Gene3D" id="3.40.50.2000">
    <property type="entry name" value="Glycogen Phosphorylase B"/>
    <property type="match status" value="2"/>
</dbReference>
<dbReference type="SUPFAM" id="SSF53756">
    <property type="entry name" value="UDP-Glycosyltransferase/glycogen phosphorylase"/>
    <property type="match status" value="1"/>
</dbReference>
<evidence type="ECO:0000313" key="8">
    <source>
        <dbReference type="Proteomes" id="UP000007305"/>
    </source>
</evidence>
<dbReference type="OMA" id="LWTQSCT"/>
<dbReference type="InterPro" id="IPR002213">
    <property type="entry name" value="UDP_glucos_trans"/>
</dbReference>